<dbReference type="EMBL" id="BOPO01000006">
    <property type="protein sequence ID" value="GIL25466.1"/>
    <property type="molecule type" value="Genomic_DNA"/>
</dbReference>
<gene>
    <name evidence="2" type="ORF">NUM_07210</name>
</gene>
<proteinExistence type="predicted"/>
<organism evidence="2 3">
    <name type="scientific">Actinocatenispora comari</name>
    <dbReference type="NCBI Taxonomy" id="2807577"/>
    <lineage>
        <taxon>Bacteria</taxon>
        <taxon>Bacillati</taxon>
        <taxon>Actinomycetota</taxon>
        <taxon>Actinomycetes</taxon>
        <taxon>Micromonosporales</taxon>
        <taxon>Micromonosporaceae</taxon>
        <taxon>Actinocatenispora</taxon>
    </lineage>
</organism>
<protein>
    <submittedName>
        <fullName evidence="2">Uncharacterized protein</fullName>
    </submittedName>
</protein>
<comment type="caution">
    <text evidence="2">The sequence shown here is derived from an EMBL/GenBank/DDBJ whole genome shotgun (WGS) entry which is preliminary data.</text>
</comment>
<keyword evidence="3" id="KW-1185">Reference proteome</keyword>
<evidence type="ECO:0000313" key="2">
    <source>
        <dbReference type="EMBL" id="GIL25466.1"/>
    </source>
</evidence>
<evidence type="ECO:0000313" key="3">
    <source>
        <dbReference type="Proteomes" id="UP000614996"/>
    </source>
</evidence>
<sequence length="284" mass="31118">MSNLRRRCRSYVLASREHKITSEARTACRTACRAEPVTADRRTRRTVAPAACSTVLAMMRAEVLRGLLNSGRDYDVPRLEAVAAQLGLPTADVLVVAGHPVPGSLLPPDRDTRALHTFAHRVTHCNHEQMATLRELLLTLPREGEIPQPRMPADPTGTDPFPAVLGGLMLNRGFDLQSFPFVGLSMSTIKGMLAGRWHRYSQLQAVAGPLCWRTADLATLAGEPLRALDHRTMCHHLGAVLLAAVPATTTQLLHAAHEADRMSRRQDRPTGTPIPHGVYDCPYA</sequence>
<accession>A0A8J4A5L4</accession>
<evidence type="ECO:0000256" key="1">
    <source>
        <dbReference type="SAM" id="MobiDB-lite"/>
    </source>
</evidence>
<dbReference type="Proteomes" id="UP000614996">
    <property type="component" value="Unassembled WGS sequence"/>
</dbReference>
<feature type="compositionally biased region" description="Basic and acidic residues" evidence="1">
    <location>
        <begin position="257"/>
        <end position="268"/>
    </location>
</feature>
<name>A0A8J4A5L4_9ACTN</name>
<feature type="region of interest" description="Disordered" evidence="1">
    <location>
        <begin position="257"/>
        <end position="276"/>
    </location>
</feature>
<dbReference type="AlphaFoldDB" id="A0A8J4A5L4"/>
<reference evidence="3" key="1">
    <citation type="journal article" date="2021" name="Int. J. Syst. Evol. Microbiol.">
        <title>Actinocatenispora comari sp. nov., an endophytic actinomycete isolated from aerial parts of Comarum salesowianum.</title>
        <authorList>
            <person name="Oyunbileg N."/>
            <person name="Iizaka Y."/>
            <person name="Hamada M."/>
            <person name="Davaapurev B.O."/>
            <person name="Fukumoto A."/>
            <person name="Tsetseg B."/>
            <person name="Kato F."/>
            <person name="Tamura T."/>
            <person name="Batkhuu J."/>
            <person name="Anzai Y."/>
        </authorList>
    </citation>
    <scope>NUCLEOTIDE SEQUENCE [LARGE SCALE GENOMIC DNA]</scope>
    <source>
        <strain evidence="3">NUM-2625</strain>
    </source>
</reference>